<dbReference type="GO" id="GO:0004519">
    <property type="term" value="F:endonuclease activity"/>
    <property type="evidence" value="ECO:0007669"/>
    <property type="project" value="UniProtKB-KW"/>
</dbReference>
<name>Q0N3Y5_9ABAC</name>
<evidence type="ECO:0000313" key="6">
    <source>
        <dbReference type="Proteomes" id="UP000214353"/>
    </source>
</evidence>
<keyword evidence="4 5" id="KW-0269">Exonuclease</keyword>
<reference evidence="5 6" key="1">
    <citation type="journal article" date="2009" name="BMC Genomics">
        <title>Genomic sequence, organization and characteristics of a new nucleopolyhedrovirus isolated from Clanis bilineata larva.</title>
        <authorList>
            <person name="Zhu S.Y."/>
            <person name="Yi J.P."/>
            <person name="Shen W.D."/>
            <person name="Wang L.Q."/>
            <person name="He H.G."/>
            <person name="Wang Y."/>
            <person name="Li B."/>
            <person name="Wang W.B."/>
        </authorList>
    </citation>
    <scope>NUCLEOTIDE SEQUENCE [LARGE SCALE GENOMIC DNA]</scope>
    <source>
        <strain evidence="5">DZ1</strain>
    </source>
</reference>
<evidence type="ECO:0000256" key="4">
    <source>
        <dbReference type="ARBA" id="ARBA00022839"/>
    </source>
</evidence>
<dbReference type="Gene3D" id="3.90.320.10">
    <property type="match status" value="1"/>
</dbReference>
<dbReference type="PANTHER" id="PTHR46609:SF8">
    <property type="entry name" value="YQAJ VIRAL RECOMBINASE DOMAIN-CONTAINING PROTEIN"/>
    <property type="match status" value="1"/>
</dbReference>
<dbReference type="EMBL" id="DQ504428">
    <property type="protein sequence ID" value="ABF47458.1"/>
    <property type="molecule type" value="Genomic_DNA"/>
</dbReference>
<evidence type="ECO:0000313" key="5">
    <source>
        <dbReference type="EMBL" id="ABF47458.1"/>
    </source>
</evidence>
<dbReference type="InterPro" id="IPR034720">
    <property type="entry name" value="Viral_alk_exo"/>
</dbReference>
<dbReference type="OrthoDB" id="9306at10239"/>
<dbReference type="InterPro" id="IPR011335">
    <property type="entry name" value="Restrct_endonuc-II-like"/>
</dbReference>
<keyword evidence="1" id="KW-0540">Nuclease</keyword>
<dbReference type="SUPFAM" id="SSF57924">
    <property type="entry name" value="Inhibitor of apoptosis (IAP) repeat"/>
    <property type="match status" value="1"/>
</dbReference>
<organism evidence="5 6">
    <name type="scientific">Clanis bilineata nucleopolyhedrovirus</name>
    <dbReference type="NCBI Taxonomy" id="1307957"/>
    <lineage>
        <taxon>Viruses</taxon>
        <taxon>Viruses incertae sedis</taxon>
        <taxon>Naldaviricetes</taxon>
        <taxon>Lefavirales</taxon>
        <taxon>Baculoviridae</taxon>
        <taxon>Alphabaculovirus</taxon>
        <taxon>Alphabaculovirus clabilineatae</taxon>
    </lineage>
</organism>
<keyword evidence="2" id="KW-0255">Endonuclease</keyword>
<dbReference type="Pfam" id="PF01771">
    <property type="entry name" value="Viral_alk_exo"/>
    <property type="match status" value="1"/>
</dbReference>
<proteinExistence type="predicted"/>
<dbReference type="PANTHER" id="PTHR46609">
    <property type="entry name" value="EXONUCLEASE, PHAGE-TYPE/RECB, C-TERMINAL DOMAIN-CONTAINING PROTEIN"/>
    <property type="match status" value="1"/>
</dbReference>
<dbReference type="GO" id="GO:0004527">
    <property type="term" value="F:exonuclease activity"/>
    <property type="evidence" value="ECO:0007669"/>
    <property type="project" value="UniProtKB-KW"/>
</dbReference>
<dbReference type="GeneID" id="5141918"/>
<dbReference type="Proteomes" id="UP000214353">
    <property type="component" value="Segment"/>
</dbReference>
<sequence length="405" mass="46678">MSNAKLEEQSICDRFLYSNFVSSLDCVNKRLSKEDILLVEKMTRGQAANKLWNILRLDRKTASGSVNNVSIPTTAAMSFGIVNEKVVKSDESFISLVRKKCVEDVLGVKVRDTVLECGLFFTPRGLHSASPDAYFVTDDNQWIPVEIKCPATYKDTTIEQMRTGLGTRKQRYRVKNTALSVNISGPPLFQVEQKDAHYRQMQRQMYVLNAPLCVYIVKFQDSCVALTVLRNKQFCLQEEQSEQKLLEMYVLKNKTNKNLNNINSRIKSFVDQHHNFTDYQINSLSETGLYYNYGSLSCVFCSSRFDLDIDYNCLLDKHAMQCDRGNLKFAVMEYADHSKRVESLRLLNVDLQLAAQGLFYDKHMLKFRTFCCSQTTDFTNSNDNRSIIVKHTKDCKYKIIIDRQL</sequence>
<dbReference type="KEGG" id="vg:5141918"/>
<protein>
    <submittedName>
        <fullName evidence="5">Alkaline exonuclease</fullName>
    </submittedName>
</protein>
<evidence type="ECO:0000256" key="2">
    <source>
        <dbReference type="ARBA" id="ARBA00022759"/>
    </source>
</evidence>
<dbReference type="SUPFAM" id="SSF52980">
    <property type="entry name" value="Restriction endonuclease-like"/>
    <property type="match status" value="1"/>
</dbReference>
<keyword evidence="6" id="KW-1185">Reference proteome</keyword>
<dbReference type="InterPro" id="IPR011604">
    <property type="entry name" value="PDDEXK-like_dom_sf"/>
</dbReference>
<dbReference type="RefSeq" id="YP_717655.1">
    <property type="nucleotide sequence ID" value="NC_008293.1"/>
</dbReference>
<dbReference type="InterPro" id="IPR051703">
    <property type="entry name" value="NF-kappa-B_Signaling_Reg"/>
</dbReference>
<evidence type="ECO:0000256" key="1">
    <source>
        <dbReference type="ARBA" id="ARBA00022722"/>
    </source>
</evidence>
<keyword evidence="3" id="KW-0378">Hydrolase</keyword>
<accession>Q0N3Y5</accession>
<evidence type="ECO:0000256" key="3">
    <source>
        <dbReference type="ARBA" id="ARBA00022801"/>
    </source>
</evidence>